<proteinExistence type="predicted"/>
<sequence>MKDFNIKNYTVNNNPEHHIDIYFKDEGQKEVYLFCKDFMKDNNLLNVIDVGCGSAYKLVTFLNEFNTIGIETEPCYSYLKQTYPNFKWLLSGEQEKSFKSYDELNNADVVICSDVIEHIVNPDNLIEYLLSLNSKYYIISTPCREILCNNQKFSDNYKKSWNGPPINNCHVREWTMEEFKEYISEKFTIMSSYYCQNQIECQYHLLKVKY</sequence>
<name>A0A6C0J066_9ZZZZ</name>
<organism evidence="1">
    <name type="scientific">viral metagenome</name>
    <dbReference type="NCBI Taxonomy" id="1070528"/>
    <lineage>
        <taxon>unclassified sequences</taxon>
        <taxon>metagenomes</taxon>
        <taxon>organismal metagenomes</taxon>
    </lineage>
</organism>
<evidence type="ECO:0008006" key="2">
    <source>
        <dbReference type="Google" id="ProtNLM"/>
    </source>
</evidence>
<reference evidence="1" key="1">
    <citation type="journal article" date="2020" name="Nature">
        <title>Giant virus diversity and host interactions through global metagenomics.</title>
        <authorList>
            <person name="Schulz F."/>
            <person name="Roux S."/>
            <person name="Paez-Espino D."/>
            <person name="Jungbluth S."/>
            <person name="Walsh D.A."/>
            <person name="Denef V.J."/>
            <person name="McMahon K.D."/>
            <person name="Konstantinidis K.T."/>
            <person name="Eloe-Fadrosh E.A."/>
            <person name="Kyrpides N.C."/>
            <person name="Woyke T."/>
        </authorList>
    </citation>
    <scope>NUCLEOTIDE SEQUENCE</scope>
    <source>
        <strain evidence="1">GVMAG-M-3300025695-21</strain>
    </source>
</reference>
<dbReference type="Gene3D" id="3.40.50.150">
    <property type="entry name" value="Vaccinia Virus protein VP39"/>
    <property type="match status" value="1"/>
</dbReference>
<accession>A0A6C0J066</accession>
<evidence type="ECO:0000313" key="1">
    <source>
        <dbReference type="EMBL" id="QHT99044.1"/>
    </source>
</evidence>
<dbReference type="InterPro" id="IPR029063">
    <property type="entry name" value="SAM-dependent_MTases_sf"/>
</dbReference>
<dbReference type="EMBL" id="MN740300">
    <property type="protein sequence ID" value="QHT99044.1"/>
    <property type="molecule type" value="Genomic_DNA"/>
</dbReference>
<dbReference type="SUPFAM" id="SSF53335">
    <property type="entry name" value="S-adenosyl-L-methionine-dependent methyltransferases"/>
    <property type="match status" value="1"/>
</dbReference>
<dbReference type="Pfam" id="PF13489">
    <property type="entry name" value="Methyltransf_23"/>
    <property type="match status" value="1"/>
</dbReference>
<dbReference type="AlphaFoldDB" id="A0A6C0J066"/>
<protein>
    <recommendedName>
        <fullName evidence="2">Methyltransferase type 11 domain-containing protein</fullName>
    </recommendedName>
</protein>